<dbReference type="GO" id="GO:0071037">
    <property type="term" value="P:nuclear polyadenylation-dependent snRNA catabolic process"/>
    <property type="evidence" value="ECO:0007669"/>
    <property type="project" value="TreeGrafter"/>
</dbReference>
<dbReference type="OrthoDB" id="7608935at2759"/>
<evidence type="ECO:0000259" key="10">
    <source>
        <dbReference type="SMART" id="SM00343"/>
    </source>
</evidence>
<dbReference type="GO" id="GO:0071039">
    <property type="term" value="P:nuclear polyadenylation-dependent CUT catabolic process"/>
    <property type="evidence" value="ECO:0007669"/>
    <property type="project" value="TreeGrafter"/>
</dbReference>
<proteinExistence type="predicted"/>
<feature type="compositionally biased region" description="Basic residues" evidence="9">
    <location>
        <begin position="520"/>
        <end position="529"/>
    </location>
</feature>
<feature type="region of interest" description="Disordered" evidence="9">
    <location>
        <begin position="254"/>
        <end position="277"/>
    </location>
</feature>
<feature type="region of interest" description="Disordered" evidence="9">
    <location>
        <begin position="110"/>
        <end position="143"/>
    </location>
</feature>
<keyword evidence="4" id="KW-0863">Zinc-finger</keyword>
<keyword evidence="2" id="KW-0479">Metal-binding</keyword>
<feature type="compositionally biased region" description="Basic residues" evidence="9">
    <location>
        <begin position="542"/>
        <end position="556"/>
    </location>
</feature>
<sequence>MADLQNSGFFTRNLRKPFTSISSPVGVRLNWSRKASVPVPSNKSLVFQQGHNINSGRKPAKLSTFHPQGVHRHETVAGTSESHADLAMESAGLNCLLMLATTADGASTSTAARGFKRSPEMKGKRTAKNPSAKVIARSDKKDHMKSRNIPVLTEITSLGSPADSTSHERFLDEATRLSAGSGSEQVCVKSSGDREESTLLFSSTENTLLPSLKTAEEKDLLSDIFRQWQKEINAEYSPKVSVKKMARKKLEAAVNRIKRKSPESGTDDENDVSDSSAELPTLIVHMNHSTLAKRREVSPLSTTRPVKKKLKEKKVVLEEELALQDFLDKLPDNPSHWKINYQDNIRGSGVYSQKRDFRMRENVCHYCGTQRKARHHCLIPCTLCHGDDHPVNNCPYKDTVKTLECARCKLPGHVEAVCPEIWRQFHSTLKPGIPLKRGTPNKPTVHCFNCTKSDHFGFECKRRQFHTPASSLAVSHYDSLSDLEMDGVENPLDEYHEFVRNHLTDETSEYLSGTYEQKKKTNRRKRQRRVVSEPALVGSPKTKARWRRSRKSFTAD</sequence>
<dbReference type="GO" id="GO:0031499">
    <property type="term" value="C:TRAMP complex"/>
    <property type="evidence" value="ECO:0007669"/>
    <property type="project" value="TreeGrafter"/>
</dbReference>
<evidence type="ECO:0000313" key="12">
    <source>
        <dbReference type="Proteomes" id="UP000186922"/>
    </source>
</evidence>
<dbReference type="GO" id="GO:0008270">
    <property type="term" value="F:zinc ion binding"/>
    <property type="evidence" value="ECO:0007669"/>
    <property type="project" value="UniProtKB-KW"/>
</dbReference>
<dbReference type="Gene3D" id="4.10.60.10">
    <property type="entry name" value="Zinc finger, CCHC-type"/>
    <property type="match status" value="1"/>
</dbReference>
<keyword evidence="5" id="KW-0862">Zinc</keyword>
<dbReference type="PANTHER" id="PTHR46543">
    <property type="entry name" value="ZINC FINGER CCHC DOMAIN-CONTAINING PROTEIN 7"/>
    <property type="match status" value="1"/>
</dbReference>
<accession>A0A1D1V6B5</accession>
<dbReference type="SMART" id="SM00343">
    <property type="entry name" value="ZnF_C2HC"/>
    <property type="match status" value="3"/>
</dbReference>
<name>A0A1D1V6B5_RAMVA</name>
<reference evidence="11 12" key="1">
    <citation type="journal article" date="2016" name="Nat. Commun.">
        <title>Extremotolerant tardigrade genome and improved radiotolerance of human cultured cells by tardigrade-unique protein.</title>
        <authorList>
            <person name="Hashimoto T."/>
            <person name="Horikawa D.D."/>
            <person name="Saito Y."/>
            <person name="Kuwahara H."/>
            <person name="Kozuka-Hata H."/>
            <person name="Shin-I T."/>
            <person name="Minakuchi Y."/>
            <person name="Ohishi K."/>
            <person name="Motoyama A."/>
            <person name="Aizu T."/>
            <person name="Enomoto A."/>
            <person name="Kondo K."/>
            <person name="Tanaka S."/>
            <person name="Hara Y."/>
            <person name="Koshikawa S."/>
            <person name="Sagara H."/>
            <person name="Miura T."/>
            <person name="Yokobori S."/>
            <person name="Miyagawa K."/>
            <person name="Suzuki Y."/>
            <person name="Kubo T."/>
            <person name="Oyama M."/>
            <person name="Kohara Y."/>
            <person name="Fujiyama A."/>
            <person name="Arakawa K."/>
            <person name="Katayama T."/>
            <person name="Toyoda A."/>
            <person name="Kunieda T."/>
        </authorList>
    </citation>
    <scope>NUCLEOTIDE SEQUENCE [LARGE SCALE GENOMIC DNA]</scope>
    <source>
        <strain evidence="11 12">YOKOZUNA-1</strain>
    </source>
</reference>
<dbReference type="PANTHER" id="PTHR46543:SF1">
    <property type="entry name" value="ZINC FINGER CCHC DOMAIN-CONTAINING PROTEIN 7"/>
    <property type="match status" value="1"/>
</dbReference>
<evidence type="ECO:0000256" key="5">
    <source>
        <dbReference type="ARBA" id="ARBA00022833"/>
    </source>
</evidence>
<comment type="subcellular location">
    <subcellularLocation>
        <location evidence="1">Nucleus</location>
    </subcellularLocation>
</comment>
<keyword evidence="3" id="KW-0677">Repeat</keyword>
<evidence type="ECO:0000256" key="1">
    <source>
        <dbReference type="ARBA" id="ARBA00004123"/>
    </source>
</evidence>
<organism evidence="11 12">
    <name type="scientific">Ramazzottius varieornatus</name>
    <name type="common">Water bear</name>
    <name type="synonym">Tardigrade</name>
    <dbReference type="NCBI Taxonomy" id="947166"/>
    <lineage>
        <taxon>Eukaryota</taxon>
        <taxon>Metazoa</taxon>
        <taxon>Ecdysozoa</taxon>
        <taxon>Tardigrada</taxon>
        <taxon>Eutardigrada</taxon>
        <taxon>Parachela</taxon>
        <taxon>Hypsibioidea</taxon>
        <taxon>Ramazzottiidae</taxon>
        <taxon>Ramazzottius</taxon>
    </lineage>
</organism>
<evidence type="ECO:0000256" key="2">
    <source>
        <dbReference type="ARBA" id="ARBA00022723"/>
    </source>
</evidence>
<dbReference type="GO" id="GO:0003723">
    <property type="term" value="F:RNA binding"/>
    <property type="evidence" value="ECO:0007669"/>
    <property type="project" value="TreeGrafter"/>
</dbReference>
<dbReference type="GO" id="GO:0071035">
    <property type="term" value="P:nuclear polyadenylation-dependent rRNA catabolic process"/>
    <property type="evidence" value="ECO:0007669"/>
    <property type="project" value="TreeGrafter"/>
</dbReference>
<evidence type="ECO:0000256" key="9">
    <source>
        <dbReference type="SAM" id="MobiDB-lite"/>
    </source>
</evidence>
<dbReference type="GO" id="GO:0071031">
    <property type="term" value="P:nuclear mRNA surveillance of mRNA 3'-end processing"/>
    <property type="evidence" value="ECO:0007669"/>
    <property type="project" value="TreeGrafter"/>
</dbReference>
<dbReference type="AlphaFoldDB" id="A0A1D1V6B5"/>
<evidence type="ECO:0000256" key="3">
    <source>
        <dbReference type="ARBA" id="ARBA00022737"/>
    </source>
</evidence>
<gene>
    <name evidence="11" type="primary">RvY_08562-1</name>
    <name evidence="11" type="synonym">RvY_08562.1</name>
    <name evidence="11" type="ORF">RvY_08562</name>
</gene>
<evidence type="ECO:0000256" key="4">
    <source>
        <dbReference type="ARBA" id="ARBA00022771"/>
    </source>
</evidence>
<dbReference type="Proteomes" id="UP000186922">
    <property type="component" value="Unassembled WGS sequence"/>
</dbReference>
<dbReference type="STRING" id="947166.A0A1D1V6B5"/>
<dbReference type="InterPro" id="IPR036875">
    <property type="entry name" value="Znf_CCHC_sf"/>
</dbReference>
<dbReference type="InterPro" id="IPR001878">
    <property type="entry name" value="Znf_CCHC"/>
</dbReference>
<feature type="region of interest" description="Disordered" evidence="9">
    <location>
        <begin position="515"/>
        <end position="556"/>
    </location>
</feature>
<feature type="domain" description="CCHC-type" evidence="10">
    <location>
        <begin position="404"/>
        <end position="420"/>
    </location>
</feature>
<evidence type="ECO:0000256" key="8">
    <source>
        <dbReference type="ARBA" id="ARBA00043023"/>
    </source>
</evidence>
<dbReference type="InterPro" id="IPR051644">
    <property type="entry name" value="TRAMP_AT-DNA-binding"/>
</dbReference>
<evidence type="ECO:0000256" key="7">
    <source>
        <dbReference type="ARBA" id="ARBA00041190"/>
    </source>
</evidence>
<evidence type="ECO:0000313" key="11">
    <source>
        <dbReference type="EMBL" id="GAU97231.1"/>
    </source>
</evidence>
<dbReference type="GO" id="GO:0071038">
    <property type="term" value="P:TRAMP-dependent tRNA surveillance pathway"/>
    <property type="evidence" value="ECO:0007669"/>
    <property type="project" value="TreeGrafter"/>
</dbReference>
<keyword evidence="12" id="KW-1185">Reference proteome</keyword>
<evidence type="ECO:0000256" key="6">
    <source>
        <dbReference type="ARBA" id="ARBA00023242"/>
    </source>
</evidence>
<feature type="domain" description="CCHC-type" evidence="10">
    <location>
        <begin position="446"/>
        <end position="462"/>
    </location>
</feature>
<dbReference type="GO" id="GO:0071036">
    <property type="term" value="P:nuclear polyadenylation-dependent snoRNA catabolic process"/>
    <property type="evidence" value="ECO:0007669"/>
    <property type="project" value="TreeGrafter"/>
</dbReference>
<feature type="domain" description="CCHC-type" evidence="10">
    <location>
        <begin position="380"/>
        <end position="396"/>
    </location>
</feature>
<comment type="caution">
    <text evidence="11">The sequence shown here is derived from an EMBL/GenBank/DDBJ whole genome shotgun (WGS) entry which is preliminary data.</text>
</comment>
<protein>
    <recommendedName>
        <fullName evidence="7">Zinc finger CCHC domain-containing protein 7</fullName>
    </recommendedName>
    <alternativeName>
        <fullName evidence="8">TRAMP-like complex RNA-binding factor ZCCHC7</fullName>
    </alternativeName>
</protein>
<dbReference type="SUPFAM" id="SSF57756">
    <property type="entry name" value="Retrovirus zinc finger-like domains"/>
    <property type="match status" value="1"/>
</dbReference>
<dbReference type="EMBL" id="BDGG01000004">
    <property type="protein sequence ID" value="GAU97231.1"/>
    <property type="molecule type" value="Genomic_DNA"/>
</dbReference>
<keyword evidence="6" id="KW-0539">Nucleus</keyword>